<comment type="caution">
    <text evidence="7">The sequence shown here is derived from an EMBL/GenBank/DDBJ whole genome shotgun (WGS) entry which is preliminary data.</text>
</comment>
<dbReference type="PRINTS" id="PR00039">
    <property type="entry name" value="HTHLYSR"/>
</dbReference>
<dbReference type="SUPFAM" id="SSF53850">
    <property type="entry name" value="Periplasmic binding protein-like II"/>
    <property type="match status" value="1"/>
</dbReference>
<dbReference type="Gene3D" id="3.40.190.290">
    <property type="match status" value="1"/>
</dbReference>
<name>A0A9D0ZE90_9FIRM</name>
<keyword evidence="2" id="KW-0805">Transcription regulation</keyword>
<dbReference type="PANTHER" id="PTHR30419">
    <property type="entry name" value="HTH-TYPE TRANSCRIPTIONAL REGULATOR YBHD"/>
    <property type="match status" value="1"/>
</dbReference>
<dbReference type="GO" id="GO:0005829">
    <property type="term" value="C:cytosol"/>
    <property type="evidence" value="ECO:0007669"/>
    <property type="project" value="TreeGrafter"/>
</dbReference>
<evidence type="ECO:0000256" key="4">
    <source>
        <dbReference type="ARBA" id="ARBA00023163"/>
    </source>
</evidence>
<reference evidence="7" key="2">
    <citation type="journal article" date="2021" name="PeerJ">
        <title>Extensive microbial diversity within the chicken gut microbiome revealed by metagenomics and culture.</title>
        <authorList>
            <person name="Gilroy R."/>
            <person name="Ravi A."/>
            <person name="Getino M."/>
            <person name="Pursley I."/>
            <person name="Horton D.L."/>
            <person name="Alikhan N.F."/>
            <person name="Baker D."/>
            <person name="Gharbi K."/>
            <person name="Hall N."/>
            <person name="Watson M."/>
            <person name="Adriaenssens E.M."/>
            <person name="Foster-Nyarko E."/>
            <person name="Jarju S."/>
            <person name="Secka A."/>
            <person name="Antonio M."/>
            <person name="Oren A."/>
            <person name="Chaudhuri R.R."/>
            <person name="La Ragione R."/>
            <person name="Hildebrand F."/>
            <person name="Pallen M.J."/>
        </authorList>
    </citation>
    <scope>NUCLEOTIDE SEQUENCE</scope>
    <source>
        <strain evidence="7">ChiBcolR7-354</strain>
    </source>
</reference>
<sequence length="291" mass="31532">METEKIRALLTAADLGSFSKAADALGYTQSGITHMMNALEEELGVPLLVRGNRGVRLSSDGERLEPQLRRLVSEAERLEQELALTRGVESGLVRIGAFSSISLRCLPPILEQFEARYPGIDIELYEGDARELASMLASGRIDIAFMTPAGGQGFRNIKIRDDPMFAVLPKGHPRAGDRVFPISAFRGERFLVCHGLYGPDDELGRALMAEGMGKKPRFSSNFDQNIISLVEHNLGVTVMPALVLEGRDYNVAALPLSPAVSRALVMALRAEGGVSPALKRFIACAKEGLGL</sequence>
<keyword evidence="4" id="KW-0804">Transcription</keyword>
<dbReference type="InterPro" id="IPR050950">
    <property type="entry name" value="HTH-type_LysR_regulators"/>
</dbReference>
<gene>
    <name evidence="7" type="ORF">IAB77_07130</name>
</gene>
<evidence type="ECO:0000313" key="8">
    <source>
        <dbReference type="Proteomes" id="UP000824262"/>
    </source>
</evidence>
<evidence type="ECO:0000313" key="7">
    <source>
        <dbReference type="EMBL" id="HIQ79017.1"/>
    </source>
</evidence>
<organism evidence="7 8">
    <name type="scientific">Candidatus Scatomorpha intestinavium</name>
    <dbReference type="NCBI Taxonomy" id="2840922"/>
    <lineage>
        <taxon>Bacteria</taxon>
        <taxon>Bacillati</taxon>
        <taxon>Bacillota</taxon>
        <taxon>Clostridia</taxon>
        <taxon>Eubacteriales</taxon>
        <taxon>Candidatus Scatomorpha</taxon>
    </lineage>
</organism>
<evidence type="ECO:0000256" key="1">
    <source>
        <dbReference type="ARBA" id="ARBA00009437"/>
    </source>
</evidence>
<dbReference type="InterPro" id="IPR005119">
    <property type="entry name" value="LysR_subst-bd"/>
</dbReference>
<accession>A0A9D0ZE90</accession>
<feature type="coiled-coil region" evidence="5">
    <location>
        <begin position="61"/>
        <end position="88"/>
    </location>
</feature>
<comment type="similarity">
    <text evidence="1">Belongs to the LysR transcriptional regulatory family.</text>
</comment>
<dbReference type="Gene3D" id="1.10.10.10">
    <property type="entry name" value="Winged helix-like DNA-binding domain superfamily/Winged helix DNA-binding domain"/>
    <property type="match status" value="1"/>
</dbReference>
<dbReference type="InterPro" id="IPR000847">
    <property type="entry name" value="LysR_HTH_N"/>
</dbReference>
<protein>
    <submittedName>
        <fullName evidence="7">LysR family transcriptional regulator</fullName>
    </submittedName>
</protein>
<evidence type="ECO:0000256" key="3">
    <source>
        <dbReference type="ARBA" id="ARBA00023125"/>
    </source>
</evidence>
<dbReference type="EMBL" id="DVGA01000071">
    <property type="protein sequence ID" value="HIQ79017.1"/>
    <property type="molecule type" value="Genomic_DNA"/>
</dbReference>
<dbReference type="PROSITE" id="PS50931">
    <property type="entry name" value="HTH_LYSR"/>
    <property type="match status" value="1"/>
</dbReference>
<dbReference type="InterPro" id="IPR036388">
    <property type="entry name" value="WH-like_DNA-bd_sf"/>
</dbReference>
<keyword evidence="5" id="KW-0175">Coiled coil</keyword>
<dbReference type="InterPro" id="IPR036390">
    <property type="entry name" value="WH_DNA-bd_sf"/>
</dbReference>
<evidence type="ECO:0000256" key="2">
    <source>
        <dbReference type="ARBA" id="ARBA00023015"/>
    </source>
</evidence>
<dbReference type="GO" id="GO:0003677">
    <property type="term" value="F:DNA binding"/>
    <property type="evidence" value="ECO:0007669"/>
    <property type="project" value="UniProtKB-KW"/>
</dbReference>
<keyword evidence="3" id="KW-0238">DNA-binding</keyword>
<dbReference type="Proteomes" id="UP000824262">
    <property type="component" value="Unassembled WGS sequence"/>
</dbReference>
<proteinExistence type="inferred from homology"/>
<dbReference type="FunFam" id="1.10.10.10:FF:000001">
    <property type="entry name" value="LysR family transcriptional regulator"/>
    <property type="match status" value="1"/>
</dbReference>
<reference evidence="7" key="1">
    <citation type="submission" date="2020-10" db="EMBL/GenBank/DDBJ databases">
        <authorList>
            <person name="Gilroy R."/>
        </authorList>
    </citation>
    <scope>NUCLEOTIDE SEQUENCE</scope>
    <source>
        <strain evidence="7">ChiBcolR7-354</strain>
    </source>
</reference>
<dbReference type="AlphaFoldDB" id="A0A9D0ZE90"/>
<evidence type="ECO:0000259" key="6">
    <source>
        <dbReference type="PROSITE" id="PS50931"/>
    </source>
</evidence>
<dbReference type="SUPFAM" id="SSF46785">
    <property type="entry name" value="Winged helix' DNA-binding domain"/>
    <property type="match status" value="1"/>
</dbReference>
<dbReference type="GO" id="GO:0003700">
    <property type="term" value="F:DNA-binding transcription factor activity"/>
    <property type="evidence" value="ECO:0007669"/>
    <property type="project" value="InterPro"/>
</dbReference>
<dbReference type="CDD" id="cd05466">
    <property type="entry name" value="PBP2_LTTR_substrate"/>
    <property type="match status" value="1"/>
</dbReference>
<evidence type="ECO:0000256" key="5">
    <source>
        <dbReference type="SAM" id="Coils"/>
    </source>
</evidence>
<dbReference type="Pfam" id="PF03466">
    <property type="entry name" value="LysR_substrate"/>
    <property type="match status" value="1"/>
</dbReference>
<feature type="domain" description="HTH lysR-type" evidence="6">
    <location>
        <begin position="1"/>
        <end position="58"/>
    </location>
</feature>
<dbReference type="Pfam" id="PF00126">
    <property type="entry name" value="HTH_1"/>
    <property type="match status" value="1"/>
</dbReference>